<organism evidence="7 8">
    <name type="scientific">Winogradskya consettensis</name>
    <dbReference type="NCBI Taxonomy" id="113560"/>
    <lineage>
        <taxon>Bacteria</taxon>
        <taxon>Bacillati</taxon>
        <taxon>Actinomycetota</taxon>
        <taxon>Actinomycetes</taxon>
        <taxon>Micromonosporales</taxon>
        <taxon>Micromonosporaceae</taxon>
        <taxon>Winogradskya</taxon>
    </lineage>
</organism>
<dbReference type="SUPFAM" id="SSF52540">
    <property type="entry name" value="P-loop containing nucleoside triphosphate hydrolases"/>
    <property type="match status" value="1"/>
</dbReference>
<dbReference type="RefSeq" id="WP_213003810.1">
    <property type="nucleotide sequence ID" value="NZ_BAAATW010000035.1"/>
</dbReference>
<evidence type="ECO:0000313" key="8">
    <source>
        <dbReference type="Proteomes" id="UP000680865"/>
    </source>
</evidence>
<dbReference type="InterPro" id="IPR027417">
    <property type="entry name" value="P-loop_NTPase"/>
</dbReference>
<dbReference type="InterPro" id="IPR011990">
    <property type="entry name" value="TPR-like_helical_dom_sf"/>
</dbReference>
<sequence length="901" mass="96217">MRIRLLGPVDVDADGAVREVSGLRRKATLAVLALNRGTVVSADQLIDVVWDGSAPATGLNTLQRNISYLRQVLGGRHSIVARSPGYLLEVGAEPTDAELAERVLRVASGSAASRVRELNTVLDLWRGPSLADVCALPWLDRHAQRLDRMRLQAGQDLVDARLALGEHLPLLPELEQRAGEHPFDERTQRQLILALYRAGRQVEALAAFRRLRADLREELGIDPGPELRELESAMLRQDAALTAVSTPVVRVPAQLPLAVRGFVGRMTELAVLDDFAGVAVVSGGAGFGKTSLAVHWAHRAAKRFPDGQLYVNLRGFGPAGNVMDPAAAVRGFLGAFEVPVARIPAGYDEQVALYRSLLAGKRVLILLDNARDAEQVRPLLPGAPGCVVVVTSRDRLAPMVAVEGALAVGVGLFSEADAGEMLGRRLGEGRLAAEPRAVLEIMARCAGLPLALSIVAARAATRPGQPLAALAAQLAEGAEVLDSLSAGDPGSDLRAVFSWSFRALRPDAARLFRLLGMHPGPDLGVGAAASLAGLSVRVVEALLDDLLGASLLTEHAPGRFVLHDLLRVYALEQGADHEARERLFEHYLHTAQTASRTLHGPWSDLPLAAPGPGVTPEQPVRPEAANAWFDVEHHVLLGLVQLAESAGLAAYAWRLAWSLSLVLDSRGFWREYRETQRSALEAARRSGDAVGLAHAEHGLGRAYSCLCRDSEALPLLHSALARYAAVGDIAGQANVHLGIGFVADRAGDSALAMHCSQQALELFRAAGHRSGQAMALSNIGWSLAELGEFDAARTLCEQGLALHRELGDPRGLAGSWDSLGYAHQLAGRHEDAIACYTTGLALARQVGDRFVQADLLSRLGDTHGAVGALSQARVAWREALVIFDELCHASAEGLRQKLGRL</sequence>
<dbReference type="SUPFAM" id="SSF48452">
    <property type="entry name" value="TPR-like"/>
    <property type="match status" value="2"/>
</dbReference>
<dbReference type="InterPro" id="IPR005158">
    <property type="entry name" value="BTAD"/>
</dbReference>
<evidence type="ECO:0000259" key="6">
    <source>
        <dbReference type="PROSITE" id="PS51755"/>
    </source>
</evidence>
<comment type="caution">
    <text evidence="7">The sequence shown here is derived from an EMBL/GenBank/DDBJ whole genome shotgun (WGS) entry which is preliminary data.</text>
</comment>
<evidence type="ECO:0000256" key="2">
    <source>
        <dbReference type="ARBA" id="ARBA00023015"/>
    </source>
</evidence>
<keyword evidence="4" id="KW-0804">Transcription</keyword>
<dbReference type="InterPro" id="IPR019734">
    <property type="entry name" value="TPR_rpt"/>
</dbReference>
<protein>
    <submittedName>
        <fullName evidence="7">SARP family transcriptional regulator</fullName>
    </submittedName>
</protein>
<evidence type="ECO:0000313" key="7">
    <source>
        <dbReference type="EMBL" id="GIM85326.1"/>
    </source>
</evidence>
<name>A0A919W2E3_9ACTN</name>
<dbReference type="GO" id="GO:0003677">
    <property type="term" value="F:DNA binding"/>
    <property type="evidence" value="ECO:0007669"/>
    <property type="project" value="UniProtKB-UniRule"/>
</dbReference>
<dbReference type="PANTHER" id="PTHR35807">
    <property type="entry name" value="TRANSCRIPTIONAL REGULATOR REDD-RELATED"/>
    <property type="match status" value="1"/>
</dbReference>
<evidence type="ECO:0000256" key="1">
    <source>
        <dbReference type="ARBA" id="ARBA00005820"/>
    </source>
</evidence>
<keyword evidence="8" id="KW-1185">Reference proteome</keyword>
<dbReference type="CDD" id="cd15831">
    <property type="entry name" value="BTAD"/>
    <property type="match status" value="1"/>
</dbReference>
<dbReference type="Gene3D" id="3.40.50.300">
    <property type="entry name" value="P-loop containing nucleotide triphosphate hydrolases"/>
    <property type="match status" value="1"/>
</dbReference>
<dbReference type="InterPro" id="IPR051677">
    <property type="entry name" value="AfsR-DnrI-RedD_regulator"/>
</dbReference>
<dbReference type="Pfam" id="PF03704">
    <property type="entry name" value="BTAD"/>
    <property type="match status" value="1"/>
</dbReference>
<dbReference type="Proteomes" id="UP000680865">
    <property type="component" value="Unassembled WGS sequence"/>
</dbReference>
<dbReference type="InterPro" id="IPR036388">
    <property type="entry name" value="WH-like_DNA-bd_sf"/>
</dbReference>
<comment type="similarity">
    <text evidence="1">Belongs to the AfsR/DnrI/RedD regulatory family.</text>
</comment>
<dbReference type="Gene3D" id="1.10.10.10">
    <property type="entry name" value="Winged helix-like DNA-binding domain superfamily/Winged helix DNA-binding domain"/>
    <property type="match status" value="1"/>
</dbReference>
<reference evidence="7" key="1">
    <citation type="submission" date="2021-03" db="EMBL/GenBank/DDBJ databases">
        <title>Whole genome shotgun sequence of Actinoplanes consettensis NBRC 14913.</title>
        <authorList>
            <person name="Komaki H."/>
            <person name="Tamura T."/>
        </authorList>
    </citation>
    <scope>NUCLEOTIDE SEQUENCE</scope>
    <source>
        <strain evidence="7">NBRC 14913</strain>
    </source>
</reference>
<feature type="domain" description="OmpR/PhoB-type" evidence="6">
    <location>
        <begin position="1"/>
        <end position="90"/>
    </location>
</feature>
<dbReference type="GO" id="GO:0043531">
    <property type="term" value="F:ADP binding"/>
    <property type="evidence" value="ECO:0007669"/>
    <property type="project" value="InterPro"/>
</dbReference>
<dbReference type="InterPro" id="IPR001867">
    <property type="entry name" value="OmpR/PhoB-type_DNA-bd"/>
</dbReference>
<proteinExistence type="inferred from homology"/>
<dbReference type="PANTHER" id="PTHR35807:SF1">
    <property type="entry name" value="TRANSCRIPTIONAL REGULATOR REDD"/>
    <property type="match status" value="1"/>
</dbReference>
<dbReference type="Pfam" id="PF13424">
    <property type="entry name" value="TPR_12"/>
    <property type="match status" value="1"/>
</dbReference>
<dbReference type="InterPro" id="IPR016032">
    <property type="entry name" value="Sig_transdc_resp-reg_C-effctor"/>
</dbReference>
<dbReference type="SMART" id="SM00028">
    <property type="entry name" value="TPR"/>
    <property type="match status" value="5"/>
</dbReference>
<feature type="DNA-binding region" description="OmpR/PhoB-type" evidence="5">
    <location>
        <begin position="1"/>
        <end position="90"/>
    </location>
</feature>
<keyword evidence="3 5" id="KW-0238">DNA-binding</keyword>
<gene>
    <name evidence="7" type="ORF">Aco04nite_95760</name>
</gene>
<keyword evidence="2" id="KW-0805">Transcription regulation</keyword>
<dbReference type="Gene3D" id="1.25.40.10">
    <property type="entry name" value="Tetratricopeptide repeat domain"/>
    <property type="match status" value="2"/>
</dbReference>
<dbReference type="Pfam" id="PF00486">
    <property type="entry name" value="Trans_reg_C"/>
    <property type="match status" value="1"/>
</dbReference>
<dbReference type="Pfam" id="PF13176">
    <property type="entry name" value="TPR_7"/>
    <property type="match status" value="1"/>
</dbReference>
<accession>A0A919W2E3</accession>
<dbReference type="GO" id="GO:0006355">
    <property type="term" value="P:regulation of DNA-templated transcription"/>
    <property type="evidence" value="ECO:0007669"/>
    <property type="project" value="InterPro"/>
</dbReference>
<dbReference type="PRINTS" id="PR00364">
    <property type="entry name" value="DISEASERSIST"/>
</dbReference>
<dbReference type="SUPFAM" id="SSF46894">
    <property type="entry name" value="C-terminal effector domain of the bipartite response regulators"/>
    <property type="match status" value="1"/>
</dbReference>
<evidence type="ECO:0000256" key="4">
    <source>
        <dbReference type="ARBA" id="ARBA00023163"/>
    </source>
</evidence>
<dbReference type="PROSITE" id="PS51755">
    <property type="entry name" value="OMPR_PHOB"/>
    <property type="match status" value="1"/>
</dbReference>
<evidence type="ECO:0000256" key="3">
    <source>
        <dbReference type="ARBA" id="ARBA00023125"/>
    </source>
</evidence>
<dbReference type="SMART" id="SM01043">
    <property type="entry name" value="BTAD"/>
    <property type="match status" value="1"/>
</dbReference>
<dbReference type="AlphaFoldDB" id="A0A919W2E3"/>
<dbReference type="SMART" id="SM00862">
    <property type="entry name" value="Trans_reg_C"/>
    <property type="match status" value="1"/>
</dbReference>
<dbReference type="GO" id="GO:0000160">
    <property type="term" value="P:phosphorelay signal transduction system"/>
    <property type="evidence" value="ECO:0007669"/>
    <property type="project" value="InterPro"/>
</dbReference>
<dbReference type="EMBL" id="BOQP01000081">
    <property type="protein sequence ID" value="GIM85326.1"/>
    <property type="molecule type" value="Genomic_DNA"/>
</dbReference>
<evidence type="ECO:0000256" key="5">
    <source>
        <dbReference type="PROSITE-ProRule" id="PRU01091"/>
    </source>
</evidence>